<keyword evidence="8" id="KW-0862">Zinc</keyword>
<keyword evidence="7" id="KW-0378">Hydrolase</keyword>
<dbReference type="PANTHER" id="PTHR43221:SF1">
    <property type="entry name" value="PROTEASE HTPX"/>
    <property type="match status" value="1"/>
</dbReference>
<keyword evidence="10" id="KW-0482">Metalloprotease</keyword>
<keyword evidence="4 14" id="KW-0645">Protease</keyword>
<dbReference type="CDD" id="cd07328">
    <property type="entry name" value="M48_Ste24p_like"/>
    <property type="match status" value="1"/>
</dbReference>
<keyword evidence="9 12" id="KW-1133">Transmembrane helix</keyword>
<dbReference type="GO" id="GO:0005886">
    <property type="term" value="C:plasma membrane"/>
    <property type="evidence" value="ECO:0007669"/>
    <property type="project" value="UniProtKB-SubCell"/>
</dbReference>
<name>A0A561UGR1_9ACTN</name>
<dbReference type="GO" id="GO:0046872">
    <property type="term" value="F:metal ion binding"/>
    <property type="evidence" value="ECO:0007669"/>
    <property type="project" value="UniProtKB-KW"/>
</dbReference>
<reference evidence="14 15" key="1">
    <citation type="submission" date="2019-06" db="EMBL/GenBank/DDBJ databases">
        <title>Sequencing the genomes of 1000 actinobacteria strains.</title>
        <authorList>
            <person name="Klenk H.-P."/>
        </authorList>
    </citation>
    <scope>NUCLEOTIDE SEQUENCE [LARGE SCALE GENOMIC DNA]</scope>
    <source>
        <strain evidence="14 15">DSM 44826</strain>
    </source>
</reference>
<dbReference type="InterPro" id="IPR050083">
    <property type="entry name" value="HtpX_protease"/>
</dbReference>
<comment type="subcellular location">
    <subcellularLocation>
        <location evidence="2">Cell membrane</location>
        <topology evidence="2">Multi-pass membrane protein</topology>
    </subcellularLocation>
</comment>
<keyword evidence="5 12" id="KW-0812">Transmembrane</keyword>
<comment type="cofactor">
    <cofactor evidence="1">
        <name>Zn(2+)</name>
        <dbReference type="ChEBI" id="CHEBI:29105"/>
    </cofactor>
</comment>
<evidence type="ECO:0000256" key="9">
    <source>
        <dbReference type="ARBA" id="ARBA00022989"/>
    </source>
</evidence>
<accession>A0A561UGR1</accession>
<evidence type="ECO:0000256" key="5">
    <source>
        <dbReference type="ARBA" id="ARBA00022692"/>
    </source>
</evidence>
<evidence type="ECO:0000256" key="6">
    <source>
        <dbReference type="ARBA" id="ARBA00022723"/>
    </source>
</evidence>
<dbReference type="AlphaFoldDB" id="A0A561UGR1"/>
<evidence type="ECO:0000256" key="8">
    <source>
        <dbReference type="ARBA" id="ARBA00022833"/>
    </source>
</evidence>
<feature type="domain" description="Peptidase M48" evidence="13">
    <location>
        <begin position="130"/>
        <end position="328"/>
    </location>
</feature>
<keyword evidence="6" id="KW-0479">Metal-binding</keyword>
<evidence type="ECO:0000313" key="15">
    <source>
        <dbReference type="Proteomes" id="UP000317940"/>
    </source>
</evidence>
<evidence type="ECO:0000256" key="3">
    <source>
        <dbReference type="ARBA" id="ARBA00022475"/>
    </source>
</evidence>
<keyword evidence="3" id="KW-1003">Cell membrane</keyword>
<dbReference type="GO" id="GO:0006508">
    <property type="term" value="P:proteolysis"/>
    <property type="evidence" value="ECO:0007669"/>
    <property type="project" value="UniProtKB-KW"/>
</dbReference>
<gene>
    <name evidence="14" type="ORF">FHX73_112366</name>
</gene>
<dbReference type="Gene3D" id="3.30.2010.10">
    <property type="entry name" value="Metalloproteases ('zincins'), catalytic domain"/>
    <property type="match status" value="1"/>
</dbReference>
<feature type="transmembrane region" description="Helical" evidence="12">
    <location>
        <begin position="51"/>
        <end position="71"/>
    </location>
</feature>
<evidence type="ECO:0000256" key="2">
    <source>
        <dbReference type="ARBA" id="ARBA00004651"/>
    </source>
</evidence>
<dbReference type="PANTHER" id="PTHR43221">
    <property type="entry name" value="PROTEASE HTPX"/>
    <property type="match status" value="1"/>
</dbReference>
<protein>
    <submittedName>
        <fullName evidence="14">Zn-dependent protease with chaperone function</fullName>
    </submittedName>
</protein>
<dbReference type="GO" id="GO:0004222">
    <property type="term" value="F:metalloendopeptidase activity"/>
    <property type="evidence" value="ECO:0007669"/>
    <property type="project" value="InterPro"/>
</dbReference>
<dbReference type="InterPro" id="IPR001915">
    <property type="entry name" value="Peptidase_M48"/>
</dbReference>
<dbReference type="RefSeq" id="WP_145904967.1">
    <property type="nucleotide sequence ID" value="NZ_BAAAMZ010000032.1"/>
</dbReference>
<dbReference type="Proteomes" id="UP000317940">
    <property type="component" value="Unassembled WGS sequence"/>
</dbReference>
<organism evidence="14 15">
    <name type="scientific">Kitasatospora viridis</name>
    <dbReference type="NCBI Taxonomy" id="281105"/>
    <lineage>
        <taxon>Bacteria</taxon>
        <taxon>Bacillati</taxon>
        <taxon>Actinomycetota</taxon>
        <taxon>Actinomycetes</taxon>
        <taxon>Kitasatosporales</taxon>
        <taxon>Streptomycetaceae</taxon>
        <taxon>Kitasatospora</taxon>
    </lineage>
</organism>
<dbReference type="Pfam" id="PF01435">
    <property type="entry name" value="Peptidase_M48"/>
    <property type="match status" value="1"/>
</dbReference>
<proteinExistence type="predicted"/>
<dbReference type="EMBL" id="VIWT01000001">
    <property type="protein sequence ID" value="TWF98550.1"/>
    <property type="molecule type" value="Genomic_DNA"/>
</dbReference>
<sequence length="571" mass="61696">MGPVRALAGLILVAGWYLTTGVLATALLWLGIVCLENLAAALDQGLAVFNLLFWVTPAALSIGVLVLGGMIRSALPLAPVREGSLPVGRAQAPALWRMVDEAAERMDARAPAQIRLTMEANAAAVERTVLMGLLGGKRILYVGAPLLIVLDTDELRAVVAHELGHDAARHTRFSALTIRVTQALDSTVKAFESDLATNRFLRTYQRLAFAPLLIFAAVYRNMVLPSRREHEFAADRAAVELVGTKAMVRALHAYHAANRAWHDFTAKILRTSLAVGVVPDDPFAAFAAIVDRPQYRKGLLAVREGPLPIERRDGPNPHPSLIERAERLCAGRPTGAPKGVEPAPERLDGALELVSLLAGTPWVRHVDFPTVGHRRSVPWAQWLSSIGEQASVGQLDRLLRAVGRLDPHGPVRRAVPAELVLRTVGSRRQQLVQHEAAVGRRLTPRSAERWLTEGTTALVQRLLVADGLAAWRVDWGAVVVADCPALAEGELGALVSGVLRSKEGEPRLRRRLGELGLDLGTVVKPTGFTTSVQRRPIERKVKAPLEARAASAVTVLAFGCSVVTLLMHSTT</sequence>
<evidence type="ECO:0000256" key="12">
    <source>
        <dbReference type="SAM" id="Phobius"/>
    </source>
</evidence>
<keyword evidence="11 12" id="KW-0472">Membrane</keyword>
<evidence type="ECO:0000256" key="10">
    <source>
        <dbReference type="ARBA" id="ARBA00023049"/>
    </source>
</evidence>
<comment type="caution">
    <text evidence="14">The sequence shown here is derived from an EMBL/GenBank/DDBJ whole genome shotgun (WGS) entry which is preliminary data.</text>
</comment>
<feature type="transmembrane region" description="Helical" evidence="12">
    <location>
        <begin position="7"/>
        <end position="31"/>
    </location>
</feature>
<dbReference type="OrthoDB" id="155290at2"/>
<evidence type="ECO:0000256" key="4">
    <source>
        <dbReference type="ARBA" id="ARBA00022670"/>
    </source>
</evidence>
<evidence type="ECO:0000313" key="14">
    <source>
        <dbReference type="EMBL" id="TWF98550.1"/>
    </source>
</evidence>
<evidence type="ECO:0000256" key="11">
    <source>
        <dbReference type="ARBA" id="ARBA00023136"/>
    </source>
</evidence>
<keyword evidence="15" id="KW-1185">Reference proteome</keyword>
<evidence type="ECO:0000259" key="13">
    <source>
        <dbReference type="Pfam" id="PF01435"/>
    </source>
</evidence>
<evidence type="ECO:0000256" key="1">
    <source>
        <dbReference type="ARBA" id="ARBA00001947"/>
    </source>
</evidence>
<evidence type="ECO:0000256" key="7">
    <source>
        <dbReference type="ARBA" id="ARBA00022801"/>
    </source>
</evidence>